<dbReference type="GO" id="GO:1903189">
    <property type="term" value="P:glyoxal metabolic process"/>
    <property type="evidence" value="ECO:0007669"/>
    <property type="project" value="TreeGrafter"/>
</dbReference>
<dbReference type="PANTHER" id="PTHR48094:SF12">
    <property type="entry name" value="PARKINSON DISEASE PROTEIN 7 HOMOLOG"/>
    <property type="match status" value="1"/>
</dbReference>
<feature type="domain" description="DJ-1/PfpI" evidence="1">
    <location>
        <begin position="5"/>
        <end position="166"/>
    </location>
</feature>
<dbReference type="GO" id="GO:0005739">
    <property type="term" value="C:mitochondrion"/>
    <property type="evidence" value="ECO:0007669"/>
    <property type="project" value="TreeGrafter"/>
</dbReference>
<name>A0A7E4WDI9_PANRE</name>
<organism evidence="2 3">
    <name type="scientific">Panagrellus redivivus</name>
    <name type="common">Microworm</name>
    <dbReference type="NCBI Taxonomy" id="6233"/>
    <lineage>
        <taxon>Eukaryota</taxon>
        <taxon>Metazoa</taxon>
        <taxon>Ecdysozoa</taxon>
        <taxon>Nematoda</taxon>
        <taxon>Chromadorea</taxon>
        <taxon>Rhabditida</taxon>
        <taxon>Tylenchina</taxon>
        <taxon>Panagrolaimomorpha</taxon>
        <taxon>Panagrolaimoidea</taxon>
        <taxon>Panagrolaimidae</taxon>
        <taxon>Panagrellus</taxon>
    </lineage>
</organism>
<dbReference type="InterPro" id="IPR006287">
    <property type="entry name" value="DJ-1"/>
</dbReference>
<dbReference type="Gene3D" id="3.40.50.880">
    <property type="match status" value="1"/>
</dbReference>
<keyword evidence="2" id="KW-1185">Reference proteome</keyword>
<dbReference type="Proteomes" id="UP000492821">
    <property type="component" value="Unassembled WGS sequence"/>
</dbReference>
<proteinExistence type="predicted"/>
<sequence length="186" mass="20019">MSKPALIIVFPNAEDSELIIVVDILRRAEIDVTTASLNDEEYITLSKKTIIKPDAKLSDVESKDFGAIIVPGGHGVNDILKNAKLGGLLKKYESEGKIVAAICGAPYIFTFHDVGKGGAITSFPEKRDDIKAAGYEYSEEDVAVSKNVVTSRGPGTAFAFALKLVELLKDKETADKVDRAVVHIQG</sequence>
<dbReference type="NCBIfam" id="TIGR01383">
    <property type="entry name" value="not_thiJ"/>
    <property type="match status" value="1"/>
</dbReference>
<dbReference type="PANTHER" id="PTHR48094">
    <property type="entry name" value="PROTEIN/NUCLEIC ACID DEGLYCASE DJ-1-RELATED"/>
    <property type="match status" value="1"/>
</dbReference>
<dbReference type="InterPro" id="IPR050325">
    <property type="entry name" value="Prot/Nucl_acid_deglycase"/>
</dbReference>
<protein>
    <submittedName>
        <fullName evidence="3">DJ-1_PfpI domain-containing protein</fullName>
    </submittedName>
</protein>
<dbReference type="InterPro" id="IPR029062">
    <property type="entry name" value="Class_I_gatase-like"/>
</dbReference>
<dbReference type="CDD" id="cd03135">
    <property type="entry name" value="GATase1_DJ-1"/>
    <property type="match status" value="1"/>
</dbReference>
<accession>A0A7E4WDI9</accession>
<dbReference type="InterPro" id="IPR002818">
    <property type="entry name" value="DJ-1/PfpI"/>
</dbReference>
<dbReference type="GO" id="GO:0005634">
    <property type="term" value="C:nucleus"/>
    <property type="evidence" value="ECO:0007669"/>
    <property type="project" value="TreeGrafter"/>
</dbReference>
<evidence type="ECO:0000313" key="2">
    <source>
        <dbReference type="Proteomes" id="UP000492821"/>
    </source>
</evidence>
<dbReference type="Pfam" id="PF01965">
    <property type="entry name" value="DJ-1_PfpI"/>
    <property type="match status" value="1"/>
</dbReference>
<reference evidence="2" key="1">
    <citation type="journal article" date="2013" name="Genetics">
        <title>The draft genome and transcriptome of Panagrellus redivivus are shaped by the harsh demands of a free-living lifestyle.</title>
        <authorList>
            <person name="Srinivasan J."/>
            <person name="Dillman A.R."/>
            <person name="Macchietto M.G."/>
            <person name="Heikkinen L."/>
            <person name="Lakso M."/>
            <person name="Fracchia K.M."/>
            <person name="Antoshechkin I."/>
            <person name="Mortazavi A."/>
            <person name="Wong G."/>
            <person name="Sternberg P.W."/>
        </authorList>
    </citation>
    <scope>NUCLEOTIDE SEQUENCE [LARGE SCALE GENOMIC DNA]</scope>
    <source>
        <strain evidence="2">MT8872</strain>
    </source>
</reference>
<reference evidence="3" key="2">
    <citation type="submission" date="2020-10" db="UniProtKB">
        <authorList>
            <consortium name="WormBaseParasite"/>
        </authorList>
    </citation>
    <scope>IDENTIFICATION</scope>
</reference>
<dbReference type="WBParaSite" id="Pan_g9724.t1">
    <property type="protein sequence ID" value="Pan_g9724.t1"/>
    <property type="gene ID" value="Pan_g9724"/>
</dbReference>
<evidence type="ECO:0000313" key="3">
    <source>
        <dbReference type="WBParaSite" id="Pan_g9724.t1"/>
    </source>
</evidence>
<dbReference type="GO" id="GO:0046295">
    <property type="term" value="P:glycolate biosynthetic process"/>
    <property type="evidence" value="ECO:0007669"/>
    <property type="project" value="TreeGrafter"/>
</dbReference>
<dbReference type="SUPFAM" id="SSF52317">
    <property type="entry name" value="Class I glutamine amidotransferase-like"/>
    <property type="match status" value="1"/>
</dbReference>
<dbReference type="GO" id="GO:0006979">
    <property type="term" value="P:response to oxidative stress"/>
    <property type="evidence" value="ECO:0007669"/>
    <property type="project" value="TreeGrafter"/>
</dbReference>
<evidence type="ECO:0000259" key="1">
    <source>
        <dbReference type="Pfam" id="PF01965"/>
    </source>
</evidence>
<dbReference type="AlphaFoldDB" id="A0A7E4WDI9"/>